<proteinExistence type="predicted"/>
<dbReference type="AlphaFoldDB" id="A0A5C5U312"/>
<dbReference type="InterPro" id="IPR043519">
    <property type="entry name" value="NT_sf"/>
</dbReference>
<gene>
    <name evidence="1" type="ORF">FQY83_11340</name>
</gene>
<sequence length="251" mass="27624">MSDEYLRQVLLRHAVDYGPASPVRRVQLALMPTIHQWGGQQIIQIAPSGSFAKGTAVHSGTDIDLFVSLSSTTNETLAQIYNTLFNALAAAGVQPQRQNVAIKVRVNGYDVDVVPGKRQSQFGDDHSLYSNRSGTWLQTNVARHVNLVSGSNRLAEIRLLKIWRNRRGLDFPSFYLELVVLRALNGQRIGNLSHNVFTVLQFIRDHITTARFVDPANTNNVISDSVSAAGKQSLANAARAALTSTWGNEFA</sequence>
<accession>A0A5C5U312</accession>
<dbReference type="GO" id="GO:0016740">
    <property type="term" value="F:transferase activity"/>
    <property type="evidence" value="ECO:0007669"/>
    <property type="project" value="UniProtKB-KW"/>
</dbReference>
<dbReference type="Proteomes" id="UP000319980">
    <property type="component" value="Unassembled WGS sequence"/>
</dbReference>
<dbReference type="OrthoDB" id="1550485at2"/>
<dbReference type="Gene3D" id="3.30.460.10">
    <property type="entry name" value="Beta Polymerase, domain 2"/>
    <property type="match status" value="1"/>
</dbReference>
<comment type="caution">
    <text evidence="1">The sequence shown here is derived from an EMBL/GenBank/DDBJ whole genome shotgun (WGS) entry which is preliminary data.</text>
</comment>
<reference evidence="1 2" key="1">
    <citation type="journal article" date="2008" name="Int. J. Syst. Evol. Microbiol.">
        <title>Luteimonas marina sp. nov., isolated from seawater.</title>
        <authorList>
            <person name="Baik K.S."/>
            <person name="Park S.C."/>
            <person name="Kim M.S."/>
            <person name="Kim E.M."/>
            <person name="Park C."/>
            <person name="Chun J."/>
            <person name="Seong C.N."/>
        </authorList>
    </citation>
    <scope>NUCLEOTIDE SEQUENCE [LARGE SCALE GENOMIC DNA]</scope>
    <source>
        <strain evidence="1 2">FR1330</strain>
    </source>
</reference>
<protein>
    <submittedName>
        <fullName evidence="1">Nucleotidyltransferase</fullName>
    </submittedName>
</protein>
<organism evidence="1 2">
    <name type="scientific">Luteimonas marina</name>
    <dbReference type="NCBI Taxonomy" id="488485"/>
    <lineage>
        <taxon>Bacteria</taxon>
        <taxon>Pseudomonadati</taxon>
        <taxon>Pseudomonadota</taxon>
        <taxon>Gammaproteobacteria</taxon>
        <taxon>Lysobacterales</taxon>
        <taxon>Lysobacteraceae</taxon>
        <taxon>Luteimonas</taxon>
    </lineage>
</organism>
<evidence type="ECO:0000313" key="1">
    <source>
        <dbReference type="EMBL" id="TWT20316.1"/>
    </source>
</evidence>
<evidence type="ECO:0000313" key="2">
    <source>
        <dbReference type="Proteomes" id="UP000319980"/>
    </source>
</evidence>
<dbReference type="SUPFAM" id="SSF81301">
    <property type="entry name" value="Nucleotidyltransferase"/>
    <property type="match status" value="1"/>
</dbReference>
<name>A0A5C5U312_9GAMM</name>
<dbReference type="EMBL" id="VOHK01000004">
    <property type="protein sequence ID" value="TWT20316.1"/>
    <property type="molecule type" value="Genomic_DNA"/>
</dbReference>
<dbReference type="RefSeq" id="WP_146388052.1">
    <property type="nucleotide sequence ID" value="NZ_VOHK01000004.1"/>
</dbReference>
<keyword evidence="1" id="KW-0808">Transferase</keyword>
<dbReference type="PROSITE" id="PS50152">
    <property type="entry name" value="25A_SYNTH_3"/>
    <property type="match status" value="1"/>
</dbReference>
<keyword evidence="2" id="KW-1185">Reference proteome</keyword>